<dbReference type="InterPro" id="IPR037396">
    <property type="entry name" value="FMN_HAD"/>
</dbReference>
<accession>A0A495X7N9</accession>
<reference evidence="9 10" key="1">
    <citation type="submission" date="2018-10" db="EMBL/GenBank/DDBJ databases">
        <title>Sequencing the genomes of 1000 actinobacteria strains.</title>
        <authorList>
            <person name="Klenk H.-P."/>
        </authorList>
    </citation>
    <scope>NUCLEOTIDE SEQUENCE [LARGE SCALE GENOMIC DNA]</scope>
    <source>
        <strain evidence="9 10">DSM 43911</strain>
    </source>
</reference>
<dbReference type="Gene3D" id="3.20.20.70">
    <property type="entry name" value="Aldolase class I"/>
    <property type="match status" value="1"/>
</dbReference>
<keyword evidence="4" id="KW-0560">Oxidoreductase</keyword>
<dbReference type="InterPro" id="IPR013785">
    <property type="entry name" value="Aldolase_TIM"/>
</dbReference>
<dbReference type="EMBL" id="RBXR01000001">
    <property type="protein sequence ID" value="RKT70180.1"/>
    <property type="molecule type" value="Genomic_DNA"/>
</dbReference>
<protein>
    <submittedName>
        <fullName evidence="9">L-lactate dehydrogenase (Cytochrome)</fullName>
    </submittedName>
</protein>
<dbReference type="SUPFAM" id="SSF51395">
    <property type="entry name" value="FMN-linked oxidoreductases"/>
    <property type="match status" value="1"/>
</dbReference>
<sequence length="399" mass="43090">MTKSAQLRTLLKPPKMAWNPTDRKLLRAAGIEDLRKLARKRVPRMVFDYTDGAADSERSLSRARQTFADIEFQPSVLRDVSEIDTTRTVLGKAQELPFCLAPVGFTRVMHPEGESAVASVAAQFGIPYSVSTLATTSLADIAAAAPGGRHWFQLYFAEDRAMVKELLGLAEEAGFDTILLTLDTPISVPRRRDIRNGLTIPPSMSIGTFAEAWLHPGWWLSQIRGGAPSPKVLAATSNGSASDLIKKVFNPKLSVDDLEWLRGAWSGNLVAKGVQSVADARRVADAGVDAVWLSTHGGRKLDRAPVPVELVPDVVDAVGERIEVLVDTGITSGADIVAAVALGATAACVGRCYQYGLMAGGRRGVVKAMEILTREIEVTMKLLGVTSVDQLNRSHVRLR</sequence>
<evidence type="ECO:0000256" key="4">
    <source>
        <dbReference type="ARBA" id="ARBA00023002"/>
    </source>
</evidence>
<dbReference type="PANTHER" id="PTHR10578:SF107">
    <property type="entry name" value="2-HYDROXYACID OXIDASE 1"/>
    <property type="match status" value="1"/>
</dbReference>
<feature type="binding site" evidence="7">
    <location>
        <position position="272"/>
    </location>
    <ligand>
        <name>FMN</name>
        <dbReference type="ChEBI" id="CHEBI:58210"/>
    </ligand>
</feature>
<dbReference type="AlphaFoldDB" id="A0A495X7N9"/>
<feature type="binding site" evidence="7">
    <location>
        <position position="190"/>
    </location>
    <ligand>
        <name>glyoxylate</name>
        <dbReference type="ChEBI" id="CHEBI:36655"/>
    </ligand>
</feature>
<gene>
    <name evidence="9" type="ORF">DFJ66_3427</name>
</gene>
<evidence type="ECO:0000313" key="9">
    <source>
        <dbReference type="EMBL" id="RKT70180.1"/>
    </source>
</evidence>
<feature type="binding site" evidence="7">
    <location>
        <position position="153"/>
    </location>
    <ligand>
        <name>FMN</name>
        <dbReference type="ChEBI" id="CHEBI:58210"/>
    </ligand>
</feature>
<evidence type="ECO:0000256" key="6">
    <source>
        <dbReference type="PIRSR" id="PIRSR000138-1"/>
    </source>
</evidence>
<organism evidence="9 10">
    <name type="scientific">Saccharothrix variisporea</name>
    <dbReference type="NCBI Taxonomy" id="543527"/>
    <lineage>
        <taxon>Bacteria</taxon>
        <taxon>Bacillati</taxon>
        <taxon>Actinomycetota</taxon>
        <taxon>Actinomycetes</taxon>
        <taxon>Pseudonocardiales</taxon>
        <taxon>Pseudonocardiaceae</taxon>
        <taxon>Saccharothrix</taxon>
    </lineage>
</organism>
<feature type="binding site" evidence="7">
    <location>
        <position position="294"/>
    </location>
    <ligand>
        <name>FMN</name>
        <dbReference type="ChEBI" id="CHEBI:58210"/>
    </ligand>
</feature>
<keyword evidence="10" id="KW-1185">Reference proteome</keyword>
<evidence type="ECO:0000256" key="1">
    <source>
        <dbReference type="ARBA" id="ARBA00001917"/>
    </source>
</evidence>
<comment type="cofactor">
    <cofactor evidence="1">
        <name>FMN</name>
        <dbReference type="ChEBI" id="CHEBI:58210"/>
    </cofactor>
</comment>
<dbReference type="PANTHER" id="PTHR10578">
    <property type="entry name" value="S -2-HYDROXY-ACID OXIDASE-RELATED"/>
    <property type="match status" value="1"/>
</dbReference>
<feature type="binding site" evidence="7">
    <location>
        <position position="131"/>
    </location>
    <ligand>
        <name>FMN</name>
        <dbReference type="ChEBI" id="CHEBI:58210"/>
    </ligand>
</feature>
<feature type="binding site" evidence="7">
    <location>
        <position position="296"/>
    </location>
    <ligand>
        <name>glyoxylate</name>
        <dbReference type="ChEBI" id="CHEBI:36655"/>
    </ligand>
</feature>
<dbReference type="FunFam" id="3.20.20.70:FF:000029">
    <property type="entry name" value="L-lactate dehydrogenase"/>
    <property type="match status" value="1"/>
</dbReference>
<dbReference type="Pfam" id="PF01070">
    <property type="entry name" value="FMN_dh"/>
    <property type="match status" value="1"/>
</dbReference>
<evidence type="ECO:0000256" key="3">
    <source>
        <dbReference type="ARBA" id="ARBA00022643"/>
    </source>
</evidence>
<name>A0A495X7N9_9PSEU</name>
<evidence type="ECO:0000256" key="5">
    <source>
        <dbReference type="ARBA" id="ARBA00024042"/>
    </source>
</evidence>
<dbReference type="InterPro" id="IPR012133">
    <property type="entry name" value="Alpha-hydoxy_acid_DH_FMN"/>
</dbReference>
<evidence type="ECO:0000313" key="10">
    <source>
        <dbReference type="Proteomes" id="UP000272729"/>
    </source>
</evidence>
<dbReference type="GO" id="GO:0010181">
    <property type="term" value="F:FMN binding"/>
    <property type="evidence" value="ECO:0007669"/>
    <property type="project" value="InterPro"/>
</dbReference>
<dbReference type="OrthoDB" id="9770452at2"/>
<dbReference type="Proteomes" id="UP000272729">
    <property type="component" value="Unassembled WGS sequence"/>
</dbReference>
<comment type="caution">
    <text evidence="9">The sequence shown here is derived from an EMBL/GenBank/DDBJ whole genome shotgun (WGS) entry which is preliminary data.</text>
</comment>
<dbReference type="PIRSF" id="PIRSF000138">
    <property type="entry name" value="Al-hdrx_acd_dh"/>
    <property type="match status" value="1"/>
</dbReference>
<evidence type="ECO:0000256" key="7">
    <source>
        <dbReference type="PIRSR" id="PIRSR000138-2"/>
    </source>
</evidence>
<evidence type="ECO:0000259" key="8">
    <source>
        <dbReference type="PROSITE" id="PS51349"/>
    </source>
</evidence>
<feature type="binding site" evidence="7">
    <location>
        <begin position="350"/>
        <end position="351"/>
    </location>
    <ligand>
        <name>FMN</name>
        <dbReference type="ChEBI" id="CHEBI:58210"/>
    </ligand>
</feature>
<dbReference type="RefSeq" id="WP_121222364.1">
    <property type="nucleotide sequence ID" value="NZ_JBIUBA010000022.1"/>
</dbReference>
<dbReference type="GO" id="GO:0016614">
    <property type="term" value="F:oxidoreductase activity, acting on CH-OH group of donors"/>
    <property type="evidence" value="ECO:0007669"/>
    <property type="project" value="UniProtKB-ARBA"/>
</dbReference>
<feature type="domain" description="FMN hydroxy acid dehydrogenase" evidence="8">
    <location>
        <begin position="23"/>
        <end position="399"/>
    </location>
</feature>
<feature type="binding site" evidence="7">
    <location>
        <position position="49"/>
    </location>
    <ligand>
        <name>glyoxylate</name>
        <dbReference type="ChEBI" id="CHEBI:36655"/>
    </ligand>
</feature>
<proteinExistence type="inferred from homology"/>
<feature type="binding site" evidence="7">
    <location>
        <position position="155"/>
    </location>
    <ligand>
        <name>glyoxylate</name>
        <dbReference type="ChEBI" id="CHEBI:36655"/>
    </ligand>
</feature>
<keyword evidence="2 7" id="KW-0285">Flavoprotein</keyword>
<feature type="binding site" evidence="7">
    <location>
        <position position="181"/>
    </location>
    <ligand>
        <name>FMN</name>
        <dbReference type="ChEBI" id="CHEBI:58210"/>
    </ligand>
</feature>
<comment type="similarity">
    <text evidence="5">Belongs to the FMN-dependent alpha-hydroxy acid dehydrogenase family.</text>
</comment>
<dbReference type="InterPro" id="IPR000262">
    <property type="entry name" value="FMN-dep_DH"/>
</dbReference>
<keyword evidence="3 7" id="KW-0288">FMN</keyword>
<feature type="binding site" evidence="7">
    <location>
        <begin position="102"/>
        <end position="104"/>
    </location>
    <ligand>
        <name>FMN</name>
        <dbReference type="ChEBI" id="CHEBI:58210"/>
    </ligand>
</feature>
<feature type="binding site" evidence="7">
    <location>
        <position position="299"/>
    </location>
    <ligand>
        <name>glyoxylate</name>
        <dbReference type="ChEBI" id="CHEBI:36655"/>
    </ligand>
</feature>
<evidence type="ECO:0000256" key="2">
    <source>
        <dbReference type="ARBA" id="ARBA00022630"/>
    </source>
</evidence>
<dbReference type="PROSITE" id="PS51349">
    <property type="entry name" value="FMN_HYDROXY_ACID_DH_2"/>
    <property type="match status" value="1"/>
</dbReference>
<dbReference type="CDD" id="cd02809">
    <property type="entry name" value="alpha_hydroxyacid_oxid_FMN"/>
    <property type="match status" value="1"/>
</dbReference>
<feature type="active site" description="Proton acceptor" evidence="6">
    <location>
        <position position="296"/>
    </location>
</feature>